<evidence type="ECO:0000313" key="5">
    <source>
        <dbReference type="EMBL" id="KAG6491521.1"/>
    </source>
</evidence>
<dbReference type="GO" id="GO:0005739">
    <property type="term" value="C:mitochondrion"/>
    <property type="evidence" value="ECO:0007669"/>
    <property type="project" value="TreeGrafter"/>
</dbReference>
<evidence type="ECO:0000313" key="6">
    <source>
        <dbReference type="Proteomes" id="UP000734854"/>
    </source>
</evidence>
<keyword evidence="2" id="KW-0449">Lipoprotein</keyword>
<dbReference type="PANTHER" id="PTHR43327:SF10">
    <property type="entry name" value="STOMATIN-LIKE PROTEIN 2, MITOCHONDRIAL"/>
    <property type="match status" value="1"/>
</dbReference>
<name>A0A8J5KJ22_ZINOF</name>
<keyword evidence="6" id="KW-1185">Reference proteome</keyword>
<comment type="similarity">
    <text evidence="1">Belongs to the band 7/mec-2 family.</text>
</comment>
<feature type="region of interest" description="Disordered" evidence="3">
    <location>
        <begin position="1"/>
        <end position="41"/>
    </location>
</feature>
<evidence type="ECO:0000256" key="2">
    <source>
        <dbReference type="ARBA" id="ARBA00023288"/>
    </source>
</evidence>
<proteinExistence type="inferred from homology"/>
<dbReference type="AlphaFoldDB" id="A0A8J5KJ22"/>
<comment type="caution">
    <text evidence="5">The sequence shown here is derived from an EMBL/GenBank/DDBJ whole genome shotgun (WGS) entry which is preliminary data.</text>
</comment>
<gene>
    <name evidence="5" type="ORF">ZIOFF_046453</name>
</gene>
<feature type="domain" description="Band 7" evidence="4">
    <location>
        <begin position="183"/>
        <end position="402"/>
    </location>
</feature>
<sequence>MAQGHRPVWPSSRADPGGCGVTRRCPRQEGWSKGGKGVEAGVRLPEWTRKEVARRRSSSVDIAGWWRQEKEKKLSPSPPCGGSGEETPPCRSLFPRVHRPEKKNATLVLQPSFRKPIQEREMAMLQRAKRLPLRAAAAAAAIESRFFLRRALPQIPIREYRSSCFRNHLPSSRYVQQSLPINWGVNIVPKKKAYVVERFGKYHRTLDSGIHILIPFIDRITYVHSVEEEVIPIPNQSAITEDNVPVLIDGVLYLVDLILASYGVVENPIYLVIHLTKMRMRSELRKMTLDKTLEERDTLNENITVCVYFSSYAISSLAWQKIAFLMDPTIIFICLGLLAVQLCSCLQNFNQYFFWLHFYPCFSLPHRAINKVTSNWGLKCLRYEIRDISPPPGVKAAMEMQAEAEKRKRAQVLESEGTPIHLLLLSEEAEAIIVASQATVQGLKILTEAIKAKGGTEAASLRVAEQYIKAFGHIAKAGTTLLLNNNTYNDHVINDGETSIRFCCRHRRTLLPILSDANHLQLAEGILALLAPLFLFDSSQRHRQRLSAAFPTGQRHPPPPLPPPVAVGAAAASLSSLHHPLDSRHLTDLVRLALLSTRLEGEACDADVVCGIGEIREGREGIIVIWHYKGFGLYVRPLCTGEGASVGVFHRCQQGEAFSFSHSSPTHYEATDDALLLYLLFTPASSLGGFSQAGAAAE</sequence>
<dbReference type="SUPFAM" id="SSF117892">
    <property type="entry name" value="Band 7/SPFH domain"/>
    <property type="match status" value="2"/>
</dbReference>
<dbReference type="EMBL" id="JACMSC010000013">
    <property type="protein sequence ID" value="KAG6491521.1"/>
    <property type="molecule type" value="Genomic_DNA"/>
</dbReference>
<reference evidence="5 6" key="1">
    <citation type="submission" date="2020-08" db="EMBL/GenBank/DDBJ databases">
        <title>Plant Genome Project.</title>
        <authorList>
            <person name="Zhang R.-G."/>
        </authorList>
    </citation>
    <scope>NUCLEOTIDE SEQUENCE [LARGE SCALE GENOMIC DNA]</scope>
    <source>
        <tissue evidence="5">Rhizome</tissue>
    </source>
</reference>
<dbReference type="Pfam" id="PF01145">
    <property type="entry name" value="Band_7"/>
    <property type="match status" value="1"/>
</dbReference>
<dbReference type="Gene3D" id="3.30.479.30">
    <property type="entry name" value="Band 7 domain"/>
    <property type="match status" value="1"/>
</dbReference>
<evidence type="ECO:0000259" key="4">
    <source>
        <dbReference type="SMART" id="SM00244"/>
    </source>
</evidence>
<dbReference type="Proteomes" id="UP000734854">
    <property type="component" value="Unassembled WGS sequence"/>
</dbReference>
<dbReference type="CDD" id="cd08829">
    <property type="entry name" value="SPFH_paraslipin"/>
    <property type="match status" value="1"/>
</dbReference>
<dbReference type="GO" id="GO:0007005">
    <property type="term" value="P:mitochondrion organization"/>
    <property type="evidence" value="ECO:0007669"/>
    <property type="project" value="TreeGrafter"/>
</dbReference>
<dbReference type="SMART" id="SM00244">
    <property type="entry name" value="PHB"/>
    <property type="match status" value="1"/>
</dbReference>
<dbReference type="InterPro" id="IPR032435">
    <property type="entry name" value="STML2-like_C"/>
</dbReference>
<dbReference type="InterPro" id="IPR050710">
    <property type="entry name" value="Band7/mec-2_domain"/>
</dbReference>
<dbReference type="InterPro" id="IPR001107">
    <property type="entry name" value="Band_7"/>
</dbReference>
<protein>
    <recommendedName>
        <fullName evidence="4">Band 7 domain-containing protein</fullName>
    </recommendedName>
</protein>
<evidence type="ECO:0000256" key="3">
    <source>
        <dbReference type="SAM" id="MobiDB-lite"/>
    </source>
</evidence>
<evidence type="ECO:0000256" key="1">
    <source>
        <dbReference type="ARBA" id="ARBA00008164"/>
    </source>
</evidence>
<dbReference type="Pfam" id="PF16200">
    <property type="entry name" value="Band_7_C"/>
    <property type="match status" value="1"/>
</dbReference>
<accession>A0A8J5KJ22</accession>
<organism evidence="5 6">
    <name type="scientific">Zingiber officinale</name>
    <name type="common">Ginger</name>
    <name type="synonym">Amomum zingiber</name>
    <dbReference type="NCBI Taxonomy" id="94328"/>
    <lineage>
        <taxon>Eukaryota</taxon>
        <taxon>Viridiplantae</taxon>
        <taxon>Streptophyta</taxon>
        <taxon>Embryophyta</taxon>
        <taxon>Tracheophyta</taxon>
        <taxon>Spermatophyta</taxon>
        <taxon>Magnoliopsida</taxon>
        <taxon>Liliopsida</taxon>
        <taxon>Zingiberales</taxon>
        <taxon>Zingiberaceae</taxon>
        <taxon>Zingiber</taxon>
    </lineage>
</organism>
<dbReference type="InterPro" id="IPR036013">
    <property type="entry name" value="Band_7/SPFH_dom_sf"/>
</dbReference>
<dbReference type="PANTHER" id="PTHR43327">
    <property type="entry name" value="STOMATIN-LIKE PROTEIN 2, MITOCHONDRIAL"/>
    <property type="match status" value="1"/>
</dbReference>